<dbReference type="Pfam" id="PF00035">
    <property type="entry name" value="dsrm"/>
    <property type="match status" value="1"/>
</dbReference>
<evidence type="ECO:0000256" key="2">
    <source>
        <dbReference type="ARBA" id="ARBA00010183"/>
    </source>
</evidence>
<dbReference type="NCBIfam" id="TIGR02191">
    <property type="entry name" value="RNaseIII"/>
    <property type="match status" value="1"/>
</dbReference>
<dbReference type="GO" id="GO:0008033">
    <property type="term" value="P:tRNA processing"/>
    <property type="evidence" value="ECO:0007669"/>
    <property type="project" value="UniProtKB-KW"/>
</dbReference>
<dbReference type="InterPro" id="IPR014720">
    <property type="entry name" value="dsRBD_dom"/>
</dbReference>
<comment type="cofactor">
    <cofactor evidence="8">
        <name>Mg(2+)</name>
        <dbReference type="ChEBI" id="CHEBI:18420"/>
    </cofactor>
</comment>
<dbReference type="GO" id="GO:0004525">
    <property type="term" value="F:ribonuclease III activity"/>
    <property type="evidence" value="ECO:0007669"/>
    <property type="project" value="UniProtKB-UniRule"/>
</dbReference>
<dbReference type="RefSeq" id="WP_004794480.1">
    <property type="nucleotide sequence ID" value="NZ_LR215010.1"/>
</dbReference>
<dbReference type="PROSITE" id="PS50137">
    <property type="entry name" value="DS_RBD"/>
    <property type="match status" value="1"/>
</dbReference>
<keyword evidence="8" id="KW-0460">Magnesium</keyword>
<sequence length="228" mass="26001">MSSYSNNVIKFLEKENIEPNNLDVFYQATTHKSFNGHEGKTFNYEKLEFLGDSILDFVVSSYIFYKNKESSQGELTRYRSSIVQTETLSEISKKIGLLKLLRTGPGQMHEEVIESTKVQADIFEAMIGAIFVDQGLIKVKKFIEEHLLSKINENNDLFITDIKDPKTELQEHFQSFSRENISYIVEEKGNKLFEAKAVHDKIVYGVGQGSSKKEAETNAAKNALKKLK</sequence>
<keyword evidence="8" id="KW-0963">Cytoplasm</keyword>
<keyword evidence="8" id="KW-0699">rRNA-binding</keyword>
<evidence type="ECO:0000259" key="9">
    <source>
        <dbReference type="PROSITE" id="PS50137"/>
    </source>
</evidence>
<dbReference type="EMBL" id="LR215010">
    <property type="protein sequence ID" value="VEU68705.1"/>
    <property type="molecule type" value="Genomic_DNA"/>
</dbReference>
<dbReference type="GO" id="GO:0010468">
    <property type="term" value="P:regulation of gene expression"/>
    <property type="evidence" value="ECO:0007669"/>
    <property type="project" value="TreeGrafter"/>
</dbReference>
<evidence type="ECO:0000256" key="6">
    <source>
        <dbReference type="ARBA" id="ARBA00022801"/>
    </source>
</evidence>
<keyword evidence="8" id="KW-0698">rRNA processing</keyword>
<feature type="binding site" evidence="8">
    <location>
        <position position="121"/>
    </location>
    <ligand>
        <name>Mg(2+)</name>
        <dbReference type="ChEBI" id="CHEBI:18420"/>
    </ligand>
</feature>
<dbReference type="GO" id="GO:0006397">
    <property type="term" value="P:mRNA processing"/>
    <property type="evidence" value="ECO:0007669"/>
    <property type="project" value="UniProtKB-UniRule"/>
</dbReference>
<dbReference type="GO" id="GO:0006364">
    <property type="term" value="P:rRNA processing"/>
    <property type="evidence" value="ECO:0007669"/>
    <property type="project" value="UniProtKB-UniRule"/>
</dbReference>
<evidence type="ECO:0000256" key="8">
    <source>
        <dbReference type="HAMAP-Rule" id="MF_00104"/>
    </source>
</evidence>
<feature type="active site" evidence="8">
    <location>
        <position position="124"/>
    </location>
</feature>
<dbReference type="HAMAP" id="MF_00104">
    <property type="entry name" value="RNase_III"/>
    <property type="match status" value="1"/>
</dbReference>
<dbReference type="PROSITE" id="PS00517">
    <property type="entry name" value="RNASE_3_1"/>
    <property type="match status" value="1"/>
</dbReference>
<name>A0A449AQ60_9BACT</name>
<evidence type="ECO:0000256" key="7">
    <source>
        <dbReference type="ARBA" id="ARBA00022884"/>
    </source>
</evidence>
<feature type="binding site" evidence="8">
    <location>
        <position position="124"/>
    </location>
    <ligand>
        <name>Mg(2+)</name>
        <dbReference type="ChEBI" id="CHEBI:18420"/>
    </ligand>
</feature>
<dbReference type="CDD" id="cd00593">
    <property type="entry name" value="RIBOc"/>
    <property type="match status" value="1"/>
</dbReference>
<keyword evidence="8" id="KW-0819">tRNA processing</keyword>
<comment type="function">
    <text evidence="8">Digests double-stranded RNA. Involved in the processing of primary rRNA transcript to yield the immediate precursors to the large and small rRNAs (23S and 16S). Processes some mRNAs, and tRNAs when they are encoded in the rRNA operon. Processes pre-crRNA and tracrRNA of type II CRISPR loci if present in the organism.</text>
</comment>
<dbReference type="PANTHER" id="PTHR11207">
    <property type="entry name" value="RIBONUCLEASE III"/>
    <property type="match status" value="1"/>
</dbReference>
<dbReference type="Pfam" id="PF14622">
    <property type="entry name" value="Ribonucleas_3_3"/>
    <property type="match status" value="1"/>
</dbReference>
<keyword evidence="5 8" id="KW-0255">Endonuclease</keyword>
<keyword evidence="8" id="KW-0479">Metal-binding</keyword>
<dbReference type="Gene3D" id="1.10.1520.10">
    <property type="entry name" value="Ribonuclease III domain"/>
    <property type="match status" value="1"/>
</dbReference>
<feature type="binding site" evidence="8">
    <location>
        <position position="48"/>
    </location>
    <ligand>
        <name>Mg(2+)</name>
        <dbReference type="ChEBI" id="CHEBI:18420"/>
    </ligand>
</feature>
<organism evidence="11 12">
    <name type="scientific">Mycoplasmopsis canis</name>
    <dbReference type="NCBI Taxonomy" id="29555"/>
    <lineage>
        <taxon>Bacteria</taxon>
        <taxon>Bacillati</taxon>
        <taxon>Mycoplasmatota</taxon>
        <taxon>Mycoplasmoidales</taxon>
        <taxon>Metamycoplasmataceae</taxon>
        <taxon>Mycoplasmopsis</taxon>
    </lineage>
</organism>
<dbReference type="InterPro" id="IPR011907">
    <property type="entry name" value="RNase_III"/>
</dbReference>
<keyword evidence="6 8" id="KW-0378">Hydrolase</keyword>
<comment type="similarity">
    <text evidence="2">Belongs to the ribonuclease III family.</text>
</comment>
<evidence type="ECO:0000256" key="5">
    <source>
        <dbReference type="ARBA" id="ARBA00022759"/>
    </source>
</evidence>
<dbReference type="SUPFAM" id="SSF54768">
    <property type="entry name" value="dsRNA-binding domain-like"/>
    <property type="match status" value="1"/>
</dbReference>
<dbReference type="CDD" id="cd10845">
    <property type="entry name" value="DSRM_RNAse_III_family"/>
    <property type="match status" value="1"/>
</dbReference>
<keyword evidence="3 8" id="KW-0507">mRNA processing</keyword>
<dbReference type="AlphaFoldDB" id="A0A449AQ60"/>
<protein>
    <recommendedName>
        <fullName evidence="8">Ribonuclease 3</fullName>
        <ecNumber evidence="8">3.1.26.3</ecNumber>
    </recommendedName>
    <alternativeName>
        <fullName evidence="8">Ribonuclease III</fullName>
        <shortName evidence="8">RNase III</shortName>
    </alternativeName>
</protein>
<evidence type="ECO:0000256" key="4">
    <source>
        <dbReference type="ARBA" id="ARBA00022722"/>
    </source>
</evidence>
<dbReference type="GO" id="GO:0019843">
    <property type="term" value="F:rRNA binding"/>
    <property type="evidence" value="ECO:0007669"/>
    <property type="project" value="UniProtKB-KW"/>
</dbReference>
<dbReference type="PANTHER" id="PTHR11207:SF0">
    <property type="entry name" value="RIBONUCLEASE 3"/>
    <property type="match status" value="1"/>
</dbReference>
<feature type="domain" description="RNase III" evidence="10">
    <location>
        <begin position="8"/>
        <end position="135"/>
    </location>
</feature>
<comment type="subunit">
    <text evidence="8">Homodimer.</text>
</comment>
<keyword evidence="7 8" id="KW-0694">RNA-binding</keyword>
<evidence type="ECO:0000313" key="12">
    <source>
        <dbReference type="Proteomes" id="UP000290495"/>
    </source>
</evidence>
<dbReference type="Proteomes" id="UP000290495">
    <property type="component" value="Chromosome"/>
</dbReference>
<evidence type="ECO:0000313" key="11">
    <source>
        <dbReference type="EMBL" id="VEU68705.1"/>
    </source>
</evidence>
<dbReference type="GO" id="GO:0003725">
    <property type="term" value="F:double-stranded RNA binding"/>
    <property type="evidence" value="ECO:0007669"/>
    <property type="project" value="TreeGrafter"/>
</dbReference>
<accession>A0A449AQ60</accession>
<dbReference type="GO" id="GO:0005737">
    <property type="term" value="C:cytoplasm"/>
    <property type="evidence" value="ECO:0007669"/>
    <property type="project" value="UniProtKB-SubCell"/>
</dbReference>
<comment type="subcellular location">
    <subcellularLocation>
        <location evidence="8">Cytoplasm</location>
    </subcellularLocation>
</comment>
<dbReference type="SUPFAM" id="SSF69065">
    <property type="entry name" value="RNase III domain-like"/>
    <property type="match status" value="1"/>
</dbReference>
<reference evidence="11 12" key="1">
    <citation type="submission" date="2019-01" db="EMBL/GenBank/DDBJ databases">
        <authorList>
            <consortium name="Pathogen Informatics"/>
        </authorList>
    </citation>
    <scope>NUCLEOTIDE SEQUENCE [LARGE SCALE GENOMIC DNA]</scope>
    <source>
        <strain evidence="11 12">NCTC10146</strain>
    </source>
</reference>
<dbReference type="Gene3D" id="3.30.160.20">
    <property type="match status" value="1"/>
</dbReference>
<feature type="active site" evidence="8">
    <location>
        <position position="52"/>
    </location>
</feature>
<evidence type="ECO:0000256" key="1">
    <source>
        <dbReference type="ARBA" id="ARBA00000109"/>
    </source>
</evidence>
<comment type="catalytic activity">
    <reaction evidence="1 8">
        <text>Endonucleolytic cleavage to 5'-phosphomonoester.</text>
        <dbReference type="EC" id="3.1.26.3"/>
    </reaction>
</comment>
<evidence type="ECO:0000259" key="10">
    <source>
        <dbReference type="PROSITE" id="PS50142"/>
    </source>
</evidence>
<dbReference type="SMART" id="SM00535">
    <property type="entry name" value="RIBOc"/>
    <property type="match status" value="1"/>
</dbReference>
<feature type="domain" description="DRBM" evidence="9">
    <location>
        <begin position="164"/>
        <end position="228"/>
    </location>
</feature>
<evidence type="ECO:0000256" key="3">
    <source>
        <dbReference type="ARBA" id="ARBA00022664"/>
    </source>
</evidence>
<dbReference type="InterPro" id="IPR000999">
    <property type="entry name" value="RNase_III_dom"/>
</dbReference>
<dbReference type="PROSITE" id="PS50142">
    <property type="entry name" value="RNASE_3_2"/>
    <property type="match status" value="1"/>
</dbReference>
<dbReference type="EC" id="3.1.26.3" evidence="8"/>
<gene>
    <name evidence="11" type="primary">MCYN0793</name>
    <name evidence="8" type="synonym">rnc</name>
    <name evidence="11" type="ORF">NCTC10146_00153</name>
</gene>
<dbReference type="GO" id="GO:0046872">
    <property type="term" value="F:metal ion binding"/>
    <property type="evidence" value="ECO:0007669"/>
    <property type="project" value="UniProtKB-KW"/>
</dbReference>
<keyword evidence="4 8" id="KW-0540">Nuclease</keyword>
<proteinExistence type="inferred from homology"/>
<dbReference type="SMART" id="SM00358">
    <property type="entry name" value="DSRM"/>
    <property type="match status" value="1"/>
</dbReference>
<dbReference type="InterPro" id="IPR036389">
    <property type="entry name" value="RNase_III_sf"/>
</dbReference>